<feature type="domain" description="Inosine/uridine-preferring nucleoside hydrolase" evidence="4">
    <location>
        <begin position="43"/>
        <end position="360"/>
    </location>
</feature>
<dbReference type="InterPro" id="IPR001910">
    <property type="entry name" value="Inosine/uridine_hydrolase_dom"/>
</dbReference>
<dbReference type="AlphaFoldDB" id="A0A248JNR7"/>
<feature type="signal peptide" evidence="3">
    <location>
        <begin position="1"/>
        <end position="30"/>
    </location>
</feature>
<evidence type="ECO:0000313" key="6">
    <source>
        <dbReference type="Proteomes" id="UP000197153"/>
    </source>
</evidence>
<evidence type="ECO:0000256" key="2">
    <source>
        <dbReference type="ARBA" id="ARBA00023295"/>
    </source>
</evidence>
<keyword evidence="6" id="KW-1185">Reference proteome</keyword>
<accession>A0A248JNR7</accession>
<keyword evidence="1 5" id="KW-0378">Hydrolase</keyword>
<dbReference type="KEGG" id="nao:Y958_05815"/>
<dbReference type="PANTHER" id="PTHR12304">
    <property type="entry name" value="INOSINE-URIDINE PREFERRING NUCLEOSIDE HYDROLASE"/>
    <property type="match status" value="1"/>
</dbReference>
<protein>
    <submittedName>
        <fullName evidence="5">Nucleoside hydrolase</fullName>
    </submittedName>
</protein>
<dbReference type="Gene3D" id="3.90.245.10">
    <property type="entry name" value="Ribonucleoside hydrolase-like"/>
    <property type="match status" value="1"/>
</dbReference>
<evidence type="ECO:0000259" key="4">
    <source>
        <dbReference type="Pfam" id="PF01156"/>
    </source>
</evidence>
<dbReference type="PANTHER" id="PTHR12304:SF25">
    <property type="entry name" value="INOSINE_URIDINE-PREFERRING NUCLEOSIDE HYDROLASE DOMAIN-CONTAINING PROTEIN"/>
    <property type="match status" value="1"/>
</dbReference>
<dbReference type="SUPFAM" id="SSF53590">
    <property type="entry name" value="Nucleoside hydrolase"/>
    <property type="match status" value="1"/>
</dbReference>
<reference evidence="5 6" key="1">
    <citation type="submission" date="2017-06" db="EMBL/GenBank/DDBJ databases">
        <title>Complete genome sequence of Nitrospirillum amazonense strain CBAmC, an endophytic nitrogen-fixing and plant growth-promoting bacterium, isolated from sugarcane.</title>
        <authorList>
            <person name="Schwab S."/>
            <person name="dos Santos Teixeira K.R."/>
            <person name="Simoes Araujo J.L."/>
            <person name="Soares Vidal M."/>
            <person name="Borges de Freitas H.R."/>
            <person name="Rivello Crivelaro A.L."/>
            <person name="Bueno de Camargo Nunes A."/>
            <person name="dos Santos C.M."/>
            <person name="Palmeira da Silva Rosa D."/>
            <person name="da Silva Padilha D."/>
            <person name="da Silva E."/>
            <person name="Araujo Terra L."/>
            <person name="Soares Mendes V."/>
            <person name="Farinelli L."/>
            <person name="Magalhaes Cruz L."/>
            <person name="Baldani J.I."/>
        </authorList>
    </citation>
    <scope>NUCLEOTIDE SEQUENCE [LARGE SCALE GENOMIC DNA]</scope>
    <source>
        <strain evidence="5 6">CBAmC</strain>
    </source>
</reference>
<evidence type="ECO:0000256" key="3">
    <source>
        <dbReference type="SAM" id="SignalP"/>
    </source>
</evidence>
<dbReference type="GO" id="GO:0008477">
    <property type="term" value="F:purine nucleosidase activity"/>
    <property type="evidence" value="ECO:0007669"/>
    <property type="project" value="TreeGrafter"/>
</dbReference>
<evidence type="ECO:0000313" key="5">
    <source>
        <dbReference type="EMBL" id="ASG20382.1"/>
    </source>
</evidence>
<dbReference type="InterPro" id="IPR023186">
    <property type="entry name" value="IUNH"/>
</dbReference>
<keyword evidence="3" id="KW-0732">Signal</keyword>
<name>A0A248JNR7_9PROT</name>
<feature type="chain" id="PRO_5012896661" evidence="3">
    <location>
        <begin position="31"/>
        <end position="369"/>
    </location>
</feature>
<organism evidence="5 6">
    <name type="scientific">Nitrospirillum viridazoti CBAmc</name>
    <dbReference type="NCBI Taxonomy" id="1441467"/>
    <lineage>
        <taxon>Bacteria</taxon>
        <taxon>Pseudomonadati</taxon>
        <taxon>Pseudomonadota</taxon>
        <taxon>Alphaproteobacteria</taxon>
        <taxon>Rhodospirillales</taxon>
        <taxon>Azospirillaceae</taxon>
        <taxon>Nitrospirillum</taxon>
        <taxon>Nitrospirillum viridazoti</taxon>
    </lineage>
</organism>
<dbReference type="GO" id="GO:0005829">
    <property type="term" value="C:cytosol"/>
    <property type="evidence" value="ECO:0007669"/>
    <property type="project" value="TreeGrafter"/>
</dbReference>
<dbReference type="GO" id="GO:0006152">
    <property type="term" value="P:purine nucleoside catabolic process"/>
    <property type="evidence" value="ECO:0007669"/>
    <property type="project" value="TreeGrafter"/>
</dbReference>
<dbReference type="EMBL" id="CP022110">
    <property type="protein sequence ID" value="ASG20382.1"/>
    <property type="molecule type" value="Genomic_DNA"/>
</dbReference>
<sequence>MGQGGTVMKLVHAARAAALVLFLGAASGGAAVPAAASDKTLVYFDNDFLGPGQSNIQAMIPLLRDPKVELLGVGVVTGDAWLQEETRHLLRFLEIAGRPDVPVAKGAEMPLLRTQGEMRAWEQRYGAIPWKGAWNAPRPGRSYHPDDPALVPAMREGEPQVAAVPEDAAHLLISLVRAHPGEVTVITAGPLTNIALALRLAPDLPALAKEIVVEGGGLDLAVARVTGNTDYATDFNFLFDPEAAHIVLTAPWKKITVMGNVTGSVKVTPELVGQVASAGTPLARYFHDYAKVGQPLWDELTAAVAIDRSLVTEELVARMDIDLLPGPAYGTAQIWKDEFAPHQGEQTVHIVQKVDTARFLSTFTAQARQ</sequence>
<keyword evidence="2" id="KW-0326">Glycosidase</keyword>
<evidence type="ECO:0000256" key="1">
    <source>
        <dbReference type="ARBA" id="ARBA00022801"/>
    </source>
</evidence>
<dbReference type="Proteomes" id="UP000197153">
    <property type="component" value="Chromosome 1"/>
</dbReference>
<gene>
    <name evidence="5" type="ORF">Y958_05815</name>
</gene>
<dbReference type="InterPro" id="IPR036452">
    <property type="entry name" value="Ribo_hydro-like"/>
</dbReference>
<dbReference type="Pfam" id="PF01156">
    <property type="entry name" value="IU_nuc_hydro"/>
    <property type="match status" value="1"/>
</dbReference>
<proteinExistence type="predicted"/>